<comment type="similarity">
    <text evidence="2">Belongs to the AzlC family.</text>
</comment>
<comment type="caution">
    <text evidence="9">The sequence shown here is derived from an EMBL/GenBank/DDBJ whole genome shotgun (WGS) entry which is preliminary data.</text>
</comment>
<dbReference type="AlphaFoldDB" id="A0A2T5G6A6"/>
<evidence type="ECO:0000256" key="8">
    <source>
        <dbReference type="SAM" id="Phobius"/>
    </source>
</evidence>
<reference evidence="9 10" key="1">
    <citation type="submission" date="2017-08" db="EMBL/GenBank/DDBJ databases">
        <title>Burning lignite coal seam in the remote Altai Mountains harbors a hydrogen-driven thermophilic microbial community.</title>
        <authorList>
            <person name="Kadnikov V.V."/>
            <person name="Mardanov A.V."/>
            <person name="Ivasenko D."/>
            <person name="Beletsky A.V."/>
            <person name="Karnachuk O.V."/>
            <person name="Ravin N.V."/>
        </authorList>
    </citation>
    <scope>NUCLEOTIDE SEQUENCE [LARGE SCALE GENOMIC DNA]</scope>
    <source>
        <strain evidence="9">AL31</strain>
    </source>
</reference>
<evidence type="ECO:0000256" key="3">
    <source>
        <dbReference type="ARBA" id="ARBA00022448"/>
    </source>
</evidence>
<comment type="subcellular location">
    <subcellularLocation>
        <location evidence="1">Cell membrane</location>
        <topology evidence="1">Multi-pass membrane protein</topology>
    </subcellularLocation>
</comment>
<keyword evidence="5 8" id="KW-0812">Transmembrane</keyword>
<evidence type="ECO:0000256" key="1">
    <source>
        <dbReference type="ARBA" id="ARBA00004651"/>
    </source>
</evidence>
<dbReference type="PANTHER" id="PTHR34979">
    <property type="entry name" value="INNER MEMBRANE PROTEIN YGAZ"/>
    <property type="match status" value="1"/>
</dbReference>
<feature type="transmembrane region" description="Helical" evidence="8">
    <location>
        <begin position="210"/>
        <end position="228"/>
    </location>
</feature>
<evidence type="ECO:0000313" key="10">
    <source>
        <dbReference type="Proteomes" id="UP000244016"/>
    </source>
</evidence>
<keyword evidence="4" id="KW-1003">Cell membrane</keyword>
<feature type="transmembrane region" description="Helical" evidence="8">
    <location>
        <begin position="162"/>
        <end position="180"/>
    </location>
</feature>
<evidence type="ECO:0000256" key="6">
    <source>
        <dbReference type="ARBA" id="ARBA00022989"/>
    </source>
</evidence>
<dbReference type="GO" id="GO:1903785">
    <property type="term" value="P:L-valine transmembrane transport"/>
    <property type="evidence" value="ECO:0007669"/>
    <property type="project" value="TreeGrafter"/>
</dbReference>
<dbReference type="Pfam" id="PF03591">
    <property type="entry name" value="AzlC"/>
    <property type="match status" value="1"/>
</dbReference>
<dbReference type="EMBL" id="PEBW01000004">
    <property type="protein sequence ID" value="PTQ51705.1"/>
    <property type="molecule type" value="Genomic_DNA"/>
</dbReference>
<keyword evidence="6 8" id="KW-1133">Transmembrane helix</keyword>
<feature type="transmembrane region" description="Helical" evidence="8">
    <location>
        <begin position="187"/>
        <end position="204"/>
    </location>
</feature>
<dbReference type="InterPro" id="IPR011606">
    <property type="entry name" value="Brnchd-chn_aa_trnsp_permease"/>
</dbReference>
<evidence type="ECO:0000256" key="5">
    <source>
        <dbReference type="ARBA" id="ARBA00022692"/>
    </source>
</evidence>
<evidence type="ECO:0000256" key="7">
    <source>
        <dbReference type="ARBA" id="ARBA00023136"/>
    </source>
</evidence>
<feature type="transmembrane region" description="Helical" evidence="8">
    <location>
        <begin position="16"/>
        <end position="35"/>
    </location>
</feature>
<evidence type="ECO:0000256" key="4">
    <source>
        <dbReference type="ARBA" id="ARBA00022475"/>
    </source>
</evidence>
<evidence type="ECO:0000256" key="2">
    <source>
        <dbReference type="ARBA" id="ARBA00010735"/>
    </source>
</evidence>
<organism evidence="9 10">
    <name type="scientific">Brockia lithotrophica</name>
    <dbReference type="NCBI Taxonomy" id="933949"/>
    <lineage>
        <taxon>Bacteria</taxon>
        <taxon>Bacillati</taxon>
        <taxon>Bacillota</taxon>
        <taxon>Bacilli</taxon>
        <taxon>Bacillales</taxon>
        <taxon>Bacillales Family X. Incertae Sedis</taxon>
        <taxon>Brockia</taxon>
    </lineage>
</organism>
<keyword evidence="7 8" id="KW-0472">Membrane</keyword>
<accession>A0A2T5G6A6</accession>
<dbReference type="GO" id="GO:0005886">
    <property type="term" value="C:plasma membrane"/>
    <property type="evidence" value="ECO:0007669"/>
    <property type="project" value="UniProtKB-SubCell"/>
</dbReference>
<name>A0A2T5G6A6_9BACL</name>
<evidence type="ECO:0000313" key="9">
    <source>
        <dbReference type="EMBL" id="PTQ51705.1"/>
    </source>
</evidence>
<dbReference type="PANTHER" id="PTHR34979:SF1">
    <property type="entry name" value="INNER MEMBRANE PROTEIN YGAZ"/>
    <property type="match status" value="1"/>
</dbReference>
<feature type="transmembrane region" description="Helical" evidence="8">
    <location>
        <begin position="132"/>
        <end position="156"/>
    </location>
</feature>
<sequence length="240" mass="25130">MVGRDLRAEVGDGARLGLPVALGYIPIGIAFGLVAKEAHLDLWATAGMSALVFAGAGQLMAVHLLVQGTAPWIIVLLTYFINLRHMVMGATLAHRQTCRSPLLRGLLAFFLTDETYAVAQFAPGELTFARQLALGVVAYGGWVGGSVLGYLLGAVFPPDLEASFGIALYAMFLGLLVPNLRGAREPLLLTLLAMFLSAGLHAVFPRLPGGVAVVVSALLAALPAPLLGMGQDRAEEEVGS</sequence>
<protein>
    <submittedName>
        <fullName evidence="9">Branched-chain amino acid transporter</fullName>
    </submittedName>
</protein>
<gene>
    <name evidence="9" type="ORF">BLITH_1343</name>
</gene>
<keyword evidence="3" id="KW-0813">Transport</keyword>
<dbReference type="Proteomes" id="UP000244016">
    <property type="component" value="Unassembled WGS sequence"/>
</dbReference>
<proteinExistence type="inferred from homology"/>